<protein>
    <recommendedName>
        <fullName evidence="5">Calcineurin-like phosphoesterase domain-containing protein</fullName>
    </recommendedName>
</protein>
<feature type="region of interest" description="Disordered" evidence="1">
    <location>
        <begin position="429"/>
        <end position="450"/>
    </location>
</feature>
<sequence>MNSRNNTSDDHELPSSSSTAAAAAAARVSARNRFSAPPAAAFTSTSTSNEYYGKKSKGGINGRNSHDDLDDDTDLGGLSSRAALRSAAKRPSLSTSTTASNSSSISTSNSNGIGNTYAMSRQLSSGSERPWRTNSTTASNSSAMYDIERSYSNESAGSVGSGNNQTRNSGCGGSGVEVVRTPSKNRWAQYETDDLAEESRKATSNAVVDMATRIADSQRAENDNEEEDEGSDNEDSNNNINMMPIMGGAVGSGYGHSNDEMLNRLESNGNSLPATSILGGSNNNSSSTTTDYVKSRLSKLLHTTTSNNNNNHSSTNNQNDHDKVRNEALKMLQIADNCLQSSPLHSPSGASPSSPSRDSSSNITTGLFRTKGGGLAMRELNDDTADGIITSPKVKVVSSIKGLDQFKNERGSKFDGSFAIDSYDEDDVARHKRTNSNGAPLSPNDDTPSLWSSRYSVERQLMAITGGLDSKHMLAKMDMLHSSREKTKSARGLYRASGYAMDGSHEEYNDYTHSSSTGVGLGSNIWLWFKGTLWSDDLELNYDGTTQSLVRREKAMQRRKRIRYTLAFLFLLSIAVGVTAHVGNKAMKAQQAKNVNFYVLADEPYDLSNLQWVTRELETLSPDEADFAIHLGNANGDEESMCQEYGFERAAAVLKKSRVPMLVIPGDLDWAACGDEDTAQQALSWWEIYLGKLERNWEHPLNVEYSENVVGNFAFLHKGVLFISVSIVDYLTAPNEVTTRLEQNVIWTKEQLSHFDKEAYHALVIFGHAPPSDRQGEYFWPIMEEIKNIDKPVLYLHANANGSFEQYSPFNEAENFMAVQLEKQGVEAPMKVVVKGNDKKRDTKDLFAFERREPSMESAEQ</sequence>
<feature type="transmembrane region" description="Helical" evidence="2">
    <location>
        <begin position="562"/>
        <end position="583"/>
    </location>
</feature>
<keyword evidence="2" id="KW-0812">Transmembrane</keyword>
<feature type="compositionally biased region" description="Low complexity" evidence="1">
    <location>
        <begin position="341"/>
        <end position="361"/>
    </location>
</feature>
<dbReference type="SUPFAM" id="SSF56300">
    <property type="entry name" value="Metallo-dependent phosphatases"/>
    <property type="match status" value="1"/>
</dbReference>
<evidence type="ECO:0008006" key="5">
    <source>
        <dbReference type="Google" id="ProtNLM"/>
    </source>
</evidence>
<dbReference type="Proteomes" id="UP001530293">
    <property type="component" value="Unassembled WGS sequence"/>
</dbReference>
<feature type="region of interest" description="Disordered" evidence="1">
    <location>
        <begin position="340"/>
        <end position="370"/>
    </location>
</feature>
<feature type="region of interest" description="Disordered" evidence="1">
    <location>
        <begin position="213"/>
        <end position="293"/>
    </location>
</feature>
<feature type="region of interest" description="Disordered" evidence="1">
    <location>
        <begin position="1"/>
        <end position="185"/>
    </location>
</feature>
<organism evidence="3 4">
    <name type="scientific">Discostella pseudostelligera</name>
    <dbReference type="NCBI Taxonomy" id="259834"/>
    <lineage>
        <taxon>Eukaryota</taxon>
        <taxon>Sar</taxon>
        <taxon>Stramenopiles</taxon>
        <taxon>Ochrophyta</taxon>
        <taxon>Bacillariophyta</taxon>
        <taxon>Coscinodiscophyceae</taxon>
        <taxon>Thalassiosirophycidae</taxon>
        <taxon>Stephanodiscales</taxon>
        <taxon>Stephanodiscaceae</taxon>
        <taxon>Discostella</taxon>
    </lineage>
</organism>
<keyword evidence="4" id="KW-1185">Reference proteome</keyword>
<dbReference type="AlphaFoldDB" id="A0ABD3MEN7"/>
<comment type="caution">
    <text evidence="3">The sequence shown here is derived from an EMBL/GenBank/DDBJ whole genome shotgun (WGS) entry which is preliminary data.</text>
</comment>
<dbReference type="InterPro" id="IPR029052">
    <property type="entry name" value="Metallo-depent_PP-like"/>
</dbReference>
<feature type="compositionally biased region" description="Polar residues" evidence="1">
    <location>
        <begin position="265"/>
        <end position="280"/>
    </location>
</feature>
<feature type="compositionally biased region" description="Polar residues" evidence="1">
    <location>
        <begin position="435"/>
        <end position="450"/>
    </location>
</feature>
<reference evidence="3 4" key="1">
    <citation type="submission" date="2024-10" db="EMBL/GenBank/DDBJ databases">
        <title>Updated reference genomes for cyclostephanoid diatoms.</title>
        <authorList>
            <person name="Roberts W.R."/>
            <person name="Alverson A.J."/>
        </authorList>
    </citation>
    <scope>NUCLEOTIDE SEQUENCE [LARGE SCALE GENOMIC DNA]</scope>
    <source>
        <strain evidence="3 4">AJA232-27</strain>
    </source>
</reference>
<feature type="compositionally biased region" description="Acidic residues" evidence="1">
    <location>
        <begin position="223"/>
        <end position="235"/>
    </location>
</feature>
<name>A0ABD3MEN7_9STRA</name>
<feature type="compositionally biased region" description="Low complexity" evidence="1">
    <location>
        <begin position="281"/>
        <end position="290"/>
    </location>
</feature>
<feature type="compositionally biased region" description="Low complexity" evidence="1">
    <location>
        <begin position="15"/>
        <end position="48"/>
    </location>
</feature>
<feature type="compositionally biased region" description="Low complexity" evidence="1">
    <location>
        <begin position="133"/>
        <end position="143"/>
    </location>
</feature>
<gene>
    <name evidence="3" type="ORF">ACHAWU_008639</name>
</gene>
<evidence type="ECO:0000256" key="2">
    <source>
        <dbReference type="SAM" id="Phobius"/>
    </source>
</evidence>
<proteinExistence type="predicted"/>
<feature type="compositionally biased region" description="Polar residues" evidence="1">
    <location>
        <begin position="152"/>
        <end position="169"/>
    </location>
</feature>
<feature type="compositionally biased region" description="Polar residues" evidence="1">
    <location>
        <begin position="117"/>
        <end position="127"/>
    </location>
</feature>
<evidence type="ECO:0000256" key="1">
    <source>
        <dbReference type="SAM" id="MobiDB-lite"/>
    </source>
</evidence>
<feature type="compositionally biased region" description="Low complexity" evidence="1">
    <location>
        <begin position="75"/>
        <end position="116"/>
    </location>
</feature>
<feature type="compositionally biased region" description="Low complexity" evidence="1">
    <location>
        <begin position="236"/>
        <end position="246"/>
    </location>
</feature>
<dbReference type="EMBL" id="JALLBG020000214">
    <property type="protein sequence ID" value="KAL3759030.1"/>
    <property type="molecule type" value="Genomic_DNA"/>
</dbReference>
<evidence type="ECO:0000313" key="3">
    <source>
        <dbReference type="EMBL" id="KAL3759030.1"/>
    </source>
</evidence>
<keyword evidence="2" id="KW-0472">Membrane</keyword>
<keyword evidence="2" id="KW-1133">Transmembrane helix</keyword>
<evidence type="ECO:0000313" key="4">
    <source>
        <dbReference type="Proteomes" id="UP001530293"/>
    </source>
</evidence>
<accession>A0ABD3MEN7</accession>